<dbReference type="AlphaFoldDB" id="B9I581"/>
<dbReference type="InterPro" id="IPR036397">
    <property type="entry name" value="RNaseH_sf"/>
</dbReference>
<dbReference type="InterPro" id="IPR053151">
    <property type="entry name" value="RNase_H-like"/>
</dbReference>
<dbReference type="Pfam" id="PF13456">
    <property type="entry name" value="RVT_3"/>
    <property type="match status" value="1"/>
</dbReference>
<proteinExistence type="predicted"/>
<reference evidence="3" key="2">
    <citation type="submission" date="2017-07" db="EMBL/GenBank/DDBJ databases">
        <title>WGS assembly of Populus trichocarpa.</title>
        <authorList>
            <person name="Tuskan G."/>
            <person name="Difazio S."/>
            <person name="Jansson S."/>
            <person name="Bohlmann J."/>
            <person name="Grigoriev I."/>
            <person name="Hellsten U."/>
            <person name="Putnam N."/>
            <person name="Ralph S."/>
            <person name="Rombauts S."/>
            <person name="Salamov A."/>
            <person name="Schein J."/>
            <person name="Sterck L."/>
            <person name="Aerts A."/>
            <person name="Bhalerao R."/>
            <person name="Bhalerao R."/>
            <person name="Blaudez D."/>
            <person name="Boerjan W."/>
            <person name="Brun A."/>
            <person name="Brunner A."/>
            <person name="Busov V."/>
            <person name="Campbell M."/>
            <person name="Carlson J."/>
            <person name="Chalot M."/>
            <person name="Chapman J."/>
            <person name="Chen G."/>
            <person name="Cooper D."/>
            <person name="Coutinho P."/>
            <person name="Couturier J."/>
            <person name="Covert S."/>
            <person name="Cronk Q."/>
            <person name="Cunningham R."/>
            <person name="Davis J."/>
            <person name="Degroeve S."/>
            <person name="Dejardin A."/>
            <person name="Depamphilis C."/>
            <person name="Detter J."/>
            <person name="Dirks B."/>
            <person name="Dubchak I."/>
            <person name="Duplessis S."/>
            <person name="Ehlting J."/>
            <person name="Ellis B."/>
            <person name="Gendler K."/>
            <person name="Goodstein D."/>
            <person name="Gribskov M."/>
            <person name="Grimwood J."/>
            <person name="Groover A."/>
            <person name="Gunter L."/>
            <person name="Hamberger B."/>
            <person name="Heinze B."/>
            <person name="Helariutta Y."/>
            <person name="Henrissat B."/>
            <person name="Holligan D."/>
            <person name="Holt R."/>
            <person name="Huang W."/>
            <person name="Islam-Faridi N."/>
            <person name="Jones S."/>
            <person name="Jones-Rhoades M."/>
            <person name="Jorgensen R."/>
            <person name="Joshi C."/>
            <person name="Kangasjarvi J."/>
            <person name="Karlsson J."/>
            <person name="Kelleher C."/>
            <person name="Kirkpatrick R."/>
            <person name="Kirst M."/>
            <person name="Kohler A."/>
            <person name="Kalluri U."/>
            <person name="Larimer F."/>
            <person name="Leebens-Mack J."/>
            <person name="Leple J."/>
            <person name="Locascio P."/>
            <person name="Lou Y."/>
            <person name="Lucas S."/>
            <person name="Martin F."/>
            <person name="Montanini B."/>
            <person name="Napoli C."/>
            <person name="Nelson D."/>
            <person name="Nelson C."/>
            <person name="Nieminen K."/>
            <person name="Nilsson O."/>
            <person name="Pereda V."/>
            <person name="Peter G."/>
            <person name="Philippe R."/>
            <person name="Pilate G."/>
            <person name="Poliakov A."/>
            <person name="Razumovskaya J."/>
            <person name="Richardson P."/>
            <person name="Rinaldi C."/>
            <person name="Ritland K."/>
            <person name="Rouze P."/>
            <person name="Ryaboy D."/>
            <person name="Schmutz J."/>
            <person name="Schrader J."/>
            <person name="Segerman B."/>
            <person name="Shin H."/>
            <person name="Siddiqui A."/>
            <person name="Sterky F."/>
            <person name="Terry A."/>
            <person name="Tsai C."/>
            <person name="Uberbacher E."/>
            <person name="Unneberg P."/>
            <person name="Vahala J."/>
            <person name="Wall K."/>
            <person name="Wessler S."/>
            <person name="Yang G."/>
            <person name="Yin T."/>
            <person name="Douglas C."/>
            <person name="Marra M."/>
            <person name="Sandberg G."/>
            <person name="Van De Peer Y."/>
            <person name="Rokhsar D."/>
        </authorList>
    </citation>
    <scope>NUCLEOTIDE SEQUENCE</scope>
    <source>
        <strain evidence="3">Nisqually-1</strain>
    </source>
</reference>
<dbReference type="InterPro" id="IPR002156">
    <property type="entry name" value="RNaseH_domain"/>
</dbReference>
<dbReference type="InterPro" id="IPR012337">
    <property type="entry name" value="RNaseH-like_sf"/>
</dbReference>
<dbReference type="EMBL" id="KZ623363">
    <property type="protein sequence ID" value="PNS23550.1"/>
    <property type="molecule type" value="Genomic_DNA"/>
</dbReference>
<feature type="signal peptide" evidence="1">
    <location>
        <begin position="1"/>
        <end position="21"/>
    </location>
</feature>
<dbReference type="GO" id="GO:0004523">
    <property type="term" value="F:RNA-DNA hybrid ribonuclease activity"/>
    <property type="evidence" value="ECO:0007669"/>
    <property type="project" value="InterPro"/>
</dbReference>
<dbReference type="PANTHER" id="PTHR47723">
    <property type="entry name" value="OS05G0353850 PROTEIN"/>
    <property type="match status" value="1"/>
</dbReference>
<evidence type="ECO:0000256" key="1">
    <source>
        <dbReference type="SAM" id="SignalP"/>
    </source>
</evidence>
<reference evidence="3" key="1">
    <citation type="journal article" date="2006" name="Science">
        <title>The genome of black cottonwood, Populus trichocarpa (Torr. &amp; Gray).</title>
        <authorList>
            <person name="Tuskan G.A."/>
            <person name="Difazio S."/>
            <person name="Jansson S."/>
            <person name="Bohlmann J."/>
            <person name="Grigoriev I."/>
            <person name="Hellsten U."/>
            <person name="Putnam N."/>
            <person name="Ralph S."/>
            <person name="Rombauts S."/>
            <person name="Salamov A."/>
            <person name="Schein J."/>
            <person name="Sterck L."/>
            <person name="Aerts A."/>
            <person name="Bhalerao R.R."/>
            <person name="Bhalerao R.P."/>
            <person name="Blaudez D."/>
            <person name="Boerjan W."/>
            <person name="Brun A."/>
            <person name="Brunner A."/>
            <person name="Busov V."/>
            <person name="Campbell M."/>
            <person name="Carlson J."/>
            <person name="Chalot M."/>
            <person name="Chapman J."/>
            <person name="Chen G.L."/>
            <person name="Cooper D."/>
            <person name="Coutinho P.M."/>
            <person name="Couturier J."/>
            <person name="Covert S."/>
            <person name="Cronk Q."/>
            <person name="Cunningham R."/>
            <person name="Davis J."/>
            <person name="Degroeve S."/>
            <person name="Dejardin A."/>
            <person name="Depamphilis C."/>
            <person name="Detter J."/>
            <person name="Dirks B."/>
            <person name="Dubchak I."/>
            <person name="Duplessis S."/>
            <person name="Ehlting J."/>
            <person name="Ellis B."/>
            <person name="Gendler K."/>
            <person name="Goodstein D."/>
            <person name="Gribskov M."/>
            <person name="Grimwood J."/>
            <person name="Groover A."/>
            <person name="Gunter L."/>
            <person name="Hamberger B."/>
            <person name="Heinze B."/>
            <person name="Helariutta Y."/>
            <person name="Henrissat B."/>
            <person name="Holligan D."/>
            <person name="Holt R."/>
            <person name="Huang W."/>
            <person name="Islam-Faridi N."/>
            <person name="Jones S."/>
            <person name="Jones-Rhoades M."/>
            <person name="Jorgensen R."/>
            <person name="Joshi C."/>
            <person name="Kangasjarvi J."/>
            <person name="Karlsson J."/>
            <person name="Kelleher C."/>
            <person name="Kirkpatrick R."/>
            <person name="Kirst M."/>
            <person name="Kohler A."/>
            <person name="Kalluri U."/>
            <person name="Larimer F."/>
            <person name="Leebens-Mack J."/>
            <person name="Leple J.C."/>
            <person name="Locascio P."/>
            <person name="Lou Y."/>
            <person name="Lucas S."/>
            <person name="Martin F."/>
            <person name="Montanini B."/>
            <person name="Napoli C."/>
            <person name="Nelson D.R."/>
            <person name="Nelson C."/>
            <person name="Nieminen K."/>
            <person name="Nilsson O."/>
            <person name="Pereda V."/>
            <person name="Peter G."/>
            <person name="Philippe R."/>
            <person name="Pilate G."/>
            <person name="Poliakov A."/>
            <person name="Razumovskaya J."/>
            <person name="Richardson P."/>
            <person name="Rinaldi C."/>
            <person name="Ritland K."/>
            <person name="Rouze P."/>
            <person name="Ryaboy D."/>
            <person name="Schmutz J."/>
            <person name="Schrader J."/>
            <person name="Segerman B."/>
            <person name="Shin H."/>
            <person name="Siddiqui A."/>
            <person name="Sterky F."/>
            <person name="Terry A."/>
            <person name="Tsai C.J."/>
            <person name="Uberbacher E."/>
            <person name="Unneberg P."/>
            <person name="Vahala J."/>
            <person name="Wall K."/>
            <person name="Wessler S."/>
            <person name="Yang G."/>
            <person name="Yin T."/>
            <person name="Douglas C."/>
            <person name="Marra M."/>
            <person name="Sandberg G."/>
            <person name="Van de Peer Y."/>
            <person name="Rokhsar D."/>
        </authorList>
    </citation>
    <scope>NUCLEOTIDE SEQUENCE [LARGE SCALE GENOMIC DNA]</scope>
    <source>
        <strain evidence="3">Nisqually-1</strain>
    </source>
</reference>
<evidence type="ECO:0000259" key="2">
    <source>
        <dbReference type="PROSITE" id="PS50879"/>
    </source>
</evidence>
<gene>
    <name evidence="3" type="ORF">POPTR_T053400</name>
</gene>
<dbReference type="PROSITE" id="PS50879">
    <property type="entry name" value="RNASE_H_1"/>
    <property type="match status" value="1"/>
</dbReference>
<dbReference type="PANTHER" id="PTHR47723:SF22">
    <property type="entry name" value="RNASE H TYPE-1 DOMAIN-CONTAINING PROTEIN"/>
    <property type="match status" value="1"/>
</dbReference>
<dbReference type="SUPFAM" id="SSF53098">
    <property type="entry name" value="Ribonuclease H-like"/>
    <property type="match status" value="1"/>
</dbReference>
<dbReference type="InParanoid" id="B9I581"/>
<dbReference type="GO" id="GO:0003676">
    <property type="term" value="F:nucleic acid binding"/>
    <property type="evidence" value="ECO:0007669"/>
    <property type="project" value="InterPro"/>
</dbReference>
<protein>
    <recommendedName>
        <fullName evidence="2">RNase H type-1 domain-containing protein</fullName>
    </recommendedName>
</protein>
<name>B9I581_POPTR</name>
<dbReference type="Gene3D" id="3.30.420.10">
    <property type="entry name" value="Ribonuclease H-like superfamily/Ribonuclease H"/>
    <property type="match status" value="1"/>
</dbReference>
<sequence length="315" mass="36311">MGMWEGYEWIWLFSWIRPLRGRNIGLLDQLYVILSTVHLDKEGEDRLIWKDNKTGRFSVKSLCGLLSPKPYTNSGFSFAGIWKGIVPPNVEIFCWIAIINRINTQCMLVRRVAWSFWLLQNDLIFQQKTPDYDAIFFLIITHLCLWSKAIHSDFQNSPSDLLRSADSLIRWSNVQSARIVNIWSPSMVNSFKWNVDGSSLGKPGPSGIGGVLRNHYGHLLVFSIPVGILDSNLAELRDIVKAIELSASNCLLHHKHLIIESDFVNVISWMHNPHNKSWMHHKLFSSINRLNAYFGSITYTHVFRESNYMANYMAK</sequence>
<feature type="chain" id="PRO_5030166316" description="RNase H type-1 domain-containing protein" evidence="1">
    <location>
        <begin position="22"/>
        <end position="315"/>
    </location>
</feature>
<dbReference type="InterPro" id="IPR044730">
    <property type="entry name" value="RNase_H-like_dom_plant"/>
</dbReference>
<evidence type="ECO:0000313" key="3">
    <source>
        <dbReference type="EMBL" id="PNS23550.1"/>
    </source>
</evidence>
<accession>B9I581</accession>
<keyword evidence="1" id="KW-0732">Signal</keyword>
<feature type="domain" description="RNase H type-1" evidence="2">
    <location>
        <begin position="187"/>
        <end position="315"/>
    </location>
</feature>
<organism evidence="3">
    <name type="scientific">Populus trichocarpa</name>
    <name type="common">Western balsam poplar</name>
    <name type="synonym">Populus balsamifera subsp. trichocarpa</name>
    <dbReference type="NCBI Taxonomy" id="3694"/>
    <lineage>
        <taxon>Eukaryota</taxon>
        <taxon>Viridiplantae</taxon>
        <taxon>Streptophyta</taxon>
        <taxon>Embryophyta</taxon>
        <taxon>Tracheophyta</taxon>
        <taxon>Spermatophyta</taxon>
        <taxon>Magnoliopsida</taxon>
        <taxon>eudicotyledons</taxon>
        <taxon>Gunneridae</taxon>
        <taxon>Pentapetalae</taxon>
        <taxon>rosids</taxon>
        <taxon>fabids</taxon>
        <taxon>Malpighiales</taxon>
        <taxon>Salicaceae</taxon>
        <taxon>Saliceae</taxon>
        <taxon>Populus</taxon>
    </lineage>
</organism>
<dbReference type="CDD" id="cd06222">
    <property type="entry name" value="RNase_H_like"/>
    <property type="match status" value="1"/>
</dbReference>